<evidence type="ECO:0000313" key="5">
    <source>
        <dbReference type="EMBL" id="TYB82831.1"/>
    </source>
</evidence>
<dbReference type="GO" id="GO:0003860">
    <property type="term" value="F:3-hydroxyisobutyryl-CoA hydrolase activity"/>
    <property type="evidence" value="ECO:0007669"/>
    <property type="project" value="UniProtKB-EC"/>
</dbReference>
<proteinExistence type="predicted"/>
<organism evidence="5 6">
    <name type="scientific">Maritimibacter fusiformis</name>
    <dbReference type="NCBI Taxonomy" id="2603819"/>
    <lineage>
        <taxon>Bacteria</taxon>
        <taxon>Pseudomonadati</taxon>
        <taxon>Pseudomonadota</taxon>
        <taxon>Alphaproteobacteria</taxon>
        <taxon>Rhodobacterales</taxon>
        <taxon>Roseobacteraceae</taxon>
        <taxon>Maritimibacter</taxon>
    </lineage>
</organism>
<dbReference type="InterPro" id="IPR045004">
    <property type="entry name" value="ECH_dom"/>
</dbReference>
<dbReference type="EC" id="3.1.2.4" evidence="2"/>
<dbReference type="GO" id="GO:0006574">
    <property type="term" value="P:L-valine catabolic process"/>
    <property type="evidence" value="ECO:0007669"/>
    <property type="project" value="TreeGrafter"/>
</dbReference>
<dbReference type="EMBL" id="VSIY01000003">
    <property type="protein sequence ID" value="TYB82831.1"/>
    <property type="molecule type" value="Genomic_DNA"/>
</dbReference>
<protein>
    <recommendedName>
        <fullName evidence="2">3-hydroxyisobutyryl-CoA hydrolase</fullName>
        <ecNumber evidence="2">3.1.2.4</ecNumber>
    </recommendedName>
</protein>
<dbReference type="GO" id="GO:0005829">
    <property type="term" value="C:cytosol"/>
    <property type="evidence" value="ECO:0007669"/>
    <property type="project" value="TreeGrafter"/>
</dbReference>
<keyword evidence="3" id="KW-0378">Hydrolase</keyword>
<gene>
    <name evidence="5" type="ORF">FVF75_01185</name>
</gene>
<dbReference type="Pfam" id="PF16113">
    <property type="entry name" value="ECH_2"/>
    <property type="match status" value="1"/>
</dbReference>
<dbReference type="PANTHER" id="PTHR43176:SF3">
    <property type="entry name" value="3-HYDROXYISOBUTYRYL-COA HYDROLASE, MITOCHONDRIAL"/>
    <property type="match status" value="1"/>
</dbReference>
<evidence type="ECO:0000256" key="3">
    <source>
        <dbReference type="ARBA" id="ARBA00022801"/>
    </source>
</evidence>
<accession>A0A5D0RQI4</accession>
<dbReference type="PANTHER" id="PTHR43176">
    <property type="entry name" value="3-HYDROXYISOBUTYRYL-COA HYDROLASE-RELATED"/>
    <property type="match status" value="1"/>
</dbReference>
<keyword evidence="6" id="KW-1185">Reference proteome</keyword>
<sequence>MSDDIHIRKLGRAGRITLDRPKALNALTYEMCLAIEAALDGWRGDPEVALIVIDAVGERAFCAGGDIQELYDTASAGDFAYGRRFWADEYRMNAKLAEYPKPVVALMQGFTMGGGVGVGCHASHRVVCESSQVAMPEVGIGLVPDVGGSLLLGRAPGRLGEYLGTTAARMGPGDAILAGFADHYIAQEHWLDLIAMLEQTGDAGAVTHLAAPPPEGTLASQKAEIDHLFSGSRAEIVASLEEDDSTFAQGTLKAIRRNSPLSVACAIDLIRLSRAAGTIRAALGLEYRFTYRSAEFGDFVEGIRAAIIDKDRNPRWQHARLEDVTDADVGRMLAELGDTALSLEAHQMGEST</sequence>
<dbReference type="NCBIfam" id="NF004127">
    <property type="entry name" value="PRK05617.1"/>
    <property type="match status" value="1"/>
</dbReference>
<name>A0A5D0RQI4_9RHOB</name>
<dbReference type="CDD" id="cd06558">
    <property type="entry name" value="crotonase-like"/>
    <property type="match status" value="1"/>
</dbReference>
<dbReference type="SUPFAM" id="SSF52096">
    <property type="entry name" value="ClpP/crotonase"/>
    <property type="match status" value="1"/>
</dbReference>
<dbReference type="InterPro" id="IPR032259">
    <property type="entry name" value="HIBYL-CoA-H"/>
</dbReference>
<comment type="caution">
    <text evidence="5">The sequence shown here is derived from an EMBL/GenBank/DDBJ whole genome shotgun (WGS) entry which is preliminary data.</text>
</comment>
<evidence type="ECO:0000256" key="2">
    <source>
        <dbReference type="ARBA" id="ARBA00011915"/>
    </source>
</evidence>
<evidence type="ECO:0000259" key="4">
    <source>
        <dbReference type="Pfam" id="PF16113"/>
    </source>
</evidence>
<dbReference type="Proteomes" id="UP000322080">
    <property type="component" value="Unassembled WGS sequence"/>
</dbReference>
<comment type="catalytic activity">
    <reaction evidence="1">
        <text>3-hydroxy-2-methylpropanoyl-CoA + H2O = 3-hydroxy-2-methylpropanoate + CoA + H(+)</text>
        <dbReference type="Rhea" id="RHEA:20888"/>
        <dbReference type="ChEBI" id="CHEBI:11805"/>
        <dbReference type="ChEBI" id="CHEBI:15377"/>
        <dbReference type="ChEBI" id="CHEBI:15378"/>
        <dbReference type="ChEBI" id="CHEBI:57287"/>
        <dbReference type="ChEBI" id="CHEBI:57340"/>
        <dbReference type="EC" id="3.1.2.4"/>
    </reaction>
</comment>
<dbReference type="AlphaFoldDB" id="A0A5D0RQI4"/>
<dbReference type="GO" id="GO:0016853">
    <property type="term" value="F:isomerase activity"/>
    <property type="evidence" value="ECO:0007669"/>
    <property type="project" value="UniProtKB-KW"/>
</dbReference>
<evidence type="ECO:0000313" key="6">
    <source>
        <dbReference type="Proteomes" id="UP000322080"/>
    </source>
</evidence>
<dbReference type="RefSeq" id="WP_148375922.1">
    <property type="nucleotide sequence ID" value="NZ_VSIY01000003.1"/>
</dbReference>
<feature type="domain" description="Enoyl-CoA hydratase/isomerase" evidence="4">
    <location>
        <begin position="14"/>
        <end position="332"/>
    </location>
</feature>
<dbReference type="Gene3D" id="3.90.226.10">
    <property type="entry name" value="2-enoyl-CoA Hydratase, Chain A, domain 1"/>
    <property type="match status" value="1"/>
</dbReference>
<dbReference type="InterPro" id="IPR029045">
    <property type="entry name" value="ClpP/crotonase-like_dom_sf"/>
</dbReference>
<reference evidence="5 6" key="1">
    <citation type="submission" date="2019-08" db="EMBL/GenBank/DDBJ databases">
        <title>Identification of a novel species of the genus Boseongicola.</title>
        <authorList>
            <person name="Zhang X.-Q."/>
        </authorList>
    </citation>
    <scope>NUCLEOTIDE SEQUENCE [LARGE SCALE GENOMIC DNA]</scope>
    <source>
        <strain evidence="5 6">HY14</strain>
    </source>
</reference>
<evidence type="ECO:0000256" key="1">
    <source>
        <dbReference type="ARBA" id="ARBA00001709"/>
    </source>
</evidence>
<keyword evidence="5" id="KW-0413">Isomerase</keyword>